<dbReference type="GO" id="GO:1901098">
    <property type="term" value="P:positive regulation of autophagosome maturation"/>
    <property type="evidence" value="ECO:0007669"/>
    <property type="project" value="TreeGrafter"/>
</dbReference>
<evidence type="ECO:0000256" key="1">
    <source>
        <dbReference type="ARBA" id="ARBA00004245"/>
    </source>
</evidence>
<dbReference type="GeneID" id="106545453"/>
<dbReference type="PROSITE" id="PS51905">
    <property type="entry name" value="ZF_UBZ1"/>
    <property type="match status" value="1"/>
</dbReference>
<evidence type="ECO:0000256" key="5">
    <source>
        <dbReference type="ARBA" id="ARBA00022771"/>
    </source>
</evidence>
<dbReference type="GO" id="GO:0031410">
    <property type="term" value="C:cytoplasmic vesicle"/>
    <property type="evidence" value="ECO:0007669"/>
    <property type="project" value="UniProtKB-KW"/>
</dbReference>
<comment type="similarity">
    <text evidence="13">Belongs to the CALCOCO family.</text>
</comment>
<gene>
    <name evidence="20" type="primary">CALCOCO2</name>
</gene>
<sequence length="430" mass="50241">MEDMFCACNSLEEPPTSAVMLETHFSQVVFANVEKFYVPGTDITCFYNISQFFMPHKKDWVGIFRVGWKTTREYITFMWVPELSDSKNRYAEQQQVTFKAYYLPKDDEYYQFCYVDQDGQIHGASVPFQFRTETKDDMLVVTKEGEMEKIQQQNETLLQENKNLKKNLASLQDQNMHLQEELVAAKALQDKVNTLEDKCEELESQKKDLEKEKCAMKEDLMQIKKEKESALYEKEKIGNQLKTIWHQKEECQIQLHIQQKEMENLQEGIKEKAMHLEELKGENYQLNAALFRQQMLNNIQEEQTLALQILKKQKDELELENQKLWQENEVLKARLPETRSSSAGVVSQSLPNSAILFGNPNSASPAIAQVDPVSLKKCPICQEVFPNDIEEQQYLDHVQNHILDCPYCNKTFDSAEKQVYDDHVFCHNLD</sequence>
<evidence type="ECO:0000256" key="11">
    <source>
        <dbReference type="ARBA" id="ARBA00023329"/>
    </source>
</evidence>
<evidence type="ECO:0000256" key="13">
    <source>
        <dbReference type="ARBA" id="ARBA00037963"/>
    </source>
</evidence>
<dbReference type="FunFam" id="2.60.40.2840:FF:000002">
    <property type="entry name" value="Tax1-binding protein 1 isoform 2"/>
    <property type="match status" value="1"/>
</dbReference>
<evidence type="ECO:0000256" key="4">
    <source>
        <dbReference type="ARBA" id="ARBA00022723"/>
    </source>
</evidence>
<name>A0A6I9Y2W0_9SAUR</name>
<comment type="subcellular location">
    <subcellularLocation>
        <location evidence="1">Cytoplasm</location>
        <location evidence="1">Cytoskeleton</location>
    </subcellularLocation>
    <subcellularLocation>
        <location evidence="2">Cytoplasm</location>
        <location evidence="2">Perinuclear region</location>
    </subcellularLocation>
    <subcellularLocation>
        <location evidence="12">Cytoplasmic vesicle</location>
        <location evidence="12">Autophagosome membrane</location>
        <topology evidence="12">Peripheral membrane protein</topology>
    </subcellularLocation>
</comment>
<evidence type="ECO:0000313" key="20">
    <source>
        <dbReference type="RefSeq" id="XP_013917488.1"/>
    </source>
</evidence>
<dbReference type="InterPro" id="IPR041641">
    <property type="entry name" value="CALCOCO1/2_Zn_UBZ1"/>
</dbReference>
<protein>
    <recommendedName>
        <fullName evidence="14">Calcium-binding and coiled-coil domain-containing protein 2</fullName>
    </recommendedName>
    <alternativeName>
        <fullName evidence="15">Nuclear domain 10 protein NDP52</fullName>
    </alternativeName>
</protein>
<keyword evidence="19" id="KW-1185">Reference proteome</keyword>
<reference evidence="20" key="1">
    <citation type="submission" date="2025-08" db="UniProtKB">
        <authorList>
            <consortium name="RefSeq"/>
        </authorList>
    </citation>
    <scope>IDENTIFICATION</scope>
    <source>
        <tissue evidence="20">Skeletal muscle</tissue>
    </source>
</reference>
<dbReference type="CTD" id="10241"/>
<evidence type="ECO:0000256" key="8">
    <source>
        <dbReference type="ARBA" id="ARBA00023054"/>
    </source>
</evidence>
<keyword evidence="3" id="KW-0963">Cytoplasm</keyword>
<evidence type="ECO:0000256" key="12">
    <source>
        <dbReference type="ARBA" id="ARBA00037854"/>
    </source>
</evidence>
<dbReference type="Gene3D" id="6.20.250.40">
    <property type="match status" value="1"/>
</dbReference>
<dbReference type="OrthoDB" id="10015001at2759"/>
<evidence type="ECO:0000256" key="15">
    <source>
        <dbReference type="ARBA" id="ARBA00041519"/>
    </source>
</evidence>
<dbReference type="PANTHER" id="PTHR31915:SF4">
    <property type="entry name" value="CALCIUM-BINDING AND COILED-COIL DOMAIN-CONTAINING PROTEIN 2"/>
    <property type="match status" value="1"/>
</dbReference>
<evidence type="ECO:0000256" key="7">
    <source>
        <dbReference type="ARBA" id="ARBA00023006"/>
    </source>
</evidence>
<keyword evidence="9" id="KW-0472">Membrane</keyword>
<proteinExistence type="inferred from homology"/>
<keyword evidence="7" id="KW-0072">Autophagy</keyword>
<evidence type="ECO:0000256" key="3">
    <source>
        <dbReference type="ARBA" id="ARBA00022490"/>
    </source>
</evidence>
<evidence type="ECO:0000256" key="6">
    <source>
        <dbReference type="ARBA" id="ARBA00022833"/>
    </source>
</evidence>
<dbReference type="GO" id="GO:0048471">
    <property type="term" value="C:perinuclear region of cytoplasm"/>
    <property type="evidence" value="ECO:0007669"/>
    <property type="project" value="UniProtKB-SubCell"/>
</dbReference>
<evidence type="ECO:0000256" key="14">
    <source>
        <dbReference type="ARBA" id="ARBA00040931"/>
    </source>
</evidence>
<dbReference type="InterPro" id="IPR051002">
    <property type="entry name" value="UBA_autophagy_assoc_protein"/>
</dbReference>
<evidence type="ECO:0000256" key="16">
    <source>
        <dbReference type="PROSITE-ProRule" id="PRU01253"/>
    </source>
</evidence>
<evidence type="ECO:0000313" key="19">
    <source>
        <dbReference type="Proteomes" id="UP000504617"/>
    </source>
</evidence>
<dbReference type="Gene3D" id="2.60.40.2840">
    <property type="match status" value="1"/>
</dbReference>
<feature type="coiled-coil region" evidence="17">
    <location>
        <begin position="248"/>
        <end position="334"/>
    </location>
</feature>
<dbReference type="AlphaFoldDB" id="A0A6I9Y2W0"/>
<accession>A0A6I9Y2W0</accession>
<dbReference type="GO" id="GO:0005856">
    <property type="term" value="C:cytoskeleton"/>
    <property type="evidence" value="ECO:0007669"/>
    <property type="project" value="UniProtKB-SubCell"/>
</dbReference>
<evidence type="ECO:0000256" key="10">
    <source>
        <dbReference type="ARBA" id="ARBA00023212"/>
    </source>
</evidence>
<dbReference type="GO" id="GO:0008270">
    <property type="term" value="F:zinc ion binding"/>
    <property type="evidence" value="ECO:0007669"/>
    <property type="project" value="UniProtKB-KW"/>
</dbReference>
<keyword evidence="6" id="KW-0862">Zinc</keyword>
<evidence type="ECO:0000259" key="18">
    <source>
        <dbReference type="PROSITE" id="PS51905"/>
    </source>
</evidence>
<dbReference type="PANTHER" id="PTHR31915">
    <property type="entry name" value="SKICH DOMAIN-CONTAINING PROTEIN"/>
    <property type="match status" value="1"/>
</dbReference>
<dbReference type="GO" id="GO:0016605">
    <property type="term" value="C:PML body"/>
    <property type="evidence" value="ECO:0007669"/>
    <property type="project" value="TreeGrafter"/>
</dbReference>
<dbReference type="GO" id="GO:0098792">
    <property type="term" value="P:xenophagy"/>
    <property type="evidence" value="ECO:0007669"/>
    <property type="project" value="TreeGrafter"/>
</dbReference>
<dbReference type="CDD" id="cd21968">
    <property type="entry name" value="Zn-C2H2_CALCOCO2"/>
    <property type="match status" value="1"/>
</dbReference>
<dbReference type="Pfam" id="PF17751">
    <property type="entry name" value="SKICH"/>
    <property type="match status" value="1"/>
</dbReference>
<feature type="domain" description="UBZ1-type" evidence="18">
    <location>
        <begin position="375"/>
        <end position="401"/>
    </location>
</feature>
<feature type="coiled-coil region" evidence="17">
    <location>
        <begin position="140"/>
        <end position="219"/>
    </location>
</feature>
<dbReference type="GO" id="GO:0000421">
    <property type="term" value="C:autophagosome membrane"/>
    <property type="evidence" value="ECO:0007669"/>
    <property type="project" value="UniProtKB-SubCell"/>
</dbReference>
<keyword evidence="10" id="KW-0206">Cytoskeleton</keyword>
<organism evidence="19 20">
    <name type="scientific">Thamnophis sirtalis</name>
    <dbReference type="NCBI Taxonomy" id="35019"/>
    <lineage>
        <taxon>Eukaryota</taxon>
        <taxon>Metazoa</taxon>
        <taxon>Chordata</taxon>
        <taxon>Craniata</taxon>
        <taxon>Vertebrata</taxon>
        <taxon>Euteleostomi</taxon>
        <taxon>Lepidosauria</taxon>
        <taxon>Squamata</taxon>
        <taxon>Bifurcata</taxon>
        <taxon>Unidentata</taxon>
        <taxon>Episquamata</taxon>
        <taxon>Toxicofera</taxon>
        <taxon>Serpentes</taxon>
        <taxon>Colubroidea</taxon>
        <taxon>Colubridae</taxon>
        <taxon>Natricinae</taxon>
        <taxon>Thamnophis</taxon>
    </lineage>
</organism>
<dbReference type="InterPro" id="IPR041611">
    <property type="entry name" value="SKICH"/>
</dbReference>
<dbReference type="Proteomes" id="UP000504617">
    <property type="component" value="Unplaced"/>
</dbReference>
<keyword evidence="8 17" id="KW-0175">Coiled coil</keyword>
<evidence type="ECO:0000256" key="9">
    <source>
        <dbReference type="ARBA" id="ARBA00023136"/>
    </source>
</evidence>
<evidence type="ECO:0000256" key="2">
    <source>
        <dbReference type="ARBA" id="ARBA00004556"/>
    </source>
</evidence>
<keyword evidence="5 16" id="KW-0863">Zinc-finger</keyword>
<keyword evidence="11" id="KW-0968">Cytoplasmic vesicle</keyword>
<dbReference type="RefSeq" id="XP_013917488.1">
    <property type="nucleotide sequence ID" value="XM_014062013.1"/>
</dbReference>
<evidence type="ECO:0000256" key="17">
    <source>
        <dbReference type="SAM" id="Coils"/>
    </source>
</evidence>
<keyword evidence="4" id="KW-0479">Metal-binding</keyword>